<dbReference type="InterPro" id="IPR002557">
    <property type="entry name" value="Chitin-bd_dom"/>
</dbReference>
<dbReference type="GO" id="GO:0008061">
    <property type="term" value="F:chitin binding"/>
    <property type="evidence" value="ECO:0007669"/>
    <property type="project" value="UniProtKB-KW"/>
</dbReference>
<keyword evidence="5" id="KW-0325">Glycoprotein</keyword>
<dbReference type="InterPro" id="IPR051940">
    <property type="entry name" value="Chitin_bind-dev_reg"/>
</dbReference>
<evidence type="ECO:0000256" key="1">
    <source>
        <dbReference type="ARBA" id="ARBA00022669"/>
    </source>
</evidence>
<evidence type="ECO:0000313" key="7">
    <source>
        <dbReference type="EMBL" id="KAH8370040.1"/>
    </source>
</evidence>
<dbReference type="GO" id="GO:0005576">
    <property type="term" value="C:extracellular region"/>
    <property type="evidence" value="ECO:0007669"/>
    <property type="project" value="InterPro"/>
</dbReference>
<feature type="domain" description="Chitin-binding type-2" evidence="6">
    <location>
        <begin position="201"/>
        <end position="258"/>
    </location>
</feature>
<dbReference type="Proteomes" id="UP001200034">
    <property type="component" value="Unassembled WGS sequence"/>
</dbReference>
<sequence>MEDMCQQWWGKGYIGNPTDCTKWGYCQGQKLVSYGTCGNGLVFESSSGTCQYNTKVACSTSVAATCKAVTSPTYLANPNDCSSYAYCFGNGTSATNKCPAGQNYAANSNTCVWGPSCPQDSICRFMPNNIYMGDPNNCGQYIQCIKGYGKSTSCGTNADGQTLYYNAATGNCQPTNPCNGNGNVDNNPGIPGTVTPPAIDATKCKSATTSFVADGSTCYGFYSCTGKSKDMWGACPFGTEFSVTKQQCVSPASQVCLFDRCANTNLTYAAMPNTLCSQYKYCPNGAIGNCPAGYAYFDERYGKCVPNDPKTAICSS</sequence>
<feature type="domain" description="Chitin-binding type-2" evidence="6">
    <location>
        <begin position="63"/>
        <end position="119"/>
    </location>
</feature>
<dbReference type="PROSITE" id="PS50940">
    <property type="entry name" value="CHIT_BIND_II"/>
    <property type="match status" value="4"/>
</dbReference>
<reference evidence="7" key="1">
    <citation type="journal article" date="2021" name="Mol. Ecol. Resour.">
        <title>Phylogenomic analyses of the genus Drosophila reveals genomic signals of climate adaptation.</title>
        <authorList>
            <person name="Li F."/>
            <person name="Rane R.V."/>
            <person name="Luria V."/>
            <person name="Xiong Z."/>
            <person name="Chen J."/>
            <person name="Li Z."/>
            <person name="Catullo R.A."/>
            <person name="Griffin P.C."/>
            <person name="Schiffer M."/>
            <person name="Pearce S."/>
            <person name="Lee S.F."/>
            <person name="McElroy K."/>
            <person name="Stocker A."/>
            <person name="Shirriffs J."/>
            <person name="Cockerell F."/>
            <person name="Coppin C."/>
            <person name="Sgro C.M."/>
            <person name="Karger A."/>
            <person name="Cain J.W."/>
            <person name="Weber J.A."/>
            <person name="Santpere G."/>
            <person name="Kirschner M.W."/>
            <person name="Hoffmann A.A."/>
            <person name="Oakeshott J.G."/>
            <person name="Zhang G."/>
        </authorList>
    </citation>
    <scope>NUCLEOTIDE SEQUENCE</scope>
    <source>
        <strain evidence="7">BGI-SZ-2011g</strain>
    </source>
</reference>
<accession>A0AAD4PIW9</accession>
<keyword evidence="8" id="KW-1185">Reference proteome</keyword>
<dbReference type="SUPFAM" id="SSF57625">
    <property type="entry name" value="Invertebrate chitin-binding proteins"/>
    <property type="match status" value="4"/>
</dbReference>
<name>A0AAD4PIW9_9MUSC</name>
<dbReference type="Pfam" id="PF01607">
    <property type="entry name" value="CBM_14"/>
    <property type="match status" value="2"/>
</dbReference>
<keyword evidence="3" id="KW-0677">Repeat</keyword>
<evidence type="ECO:0000259" key="6">
    <source>
        <dbReference type="PROSITE" id="PS50940"/>
    </source>
</evidence>
<evidence type="ECO:0000256" key="4">
    <source>
        <dbReference type="ARBA" id="ARBA00023157"/>
    </source>
</evidence>
<evidence type="ECO:0000256" key="3">
    <source>
        <dbReference type="ARBA" id="ARBA00022737"/>
    </source>
</evidence>
<dbReference type="PANTHER" id="PTHR23301:SF106">
    <property type="entry name" value="CHITIN-BINDING TYPE-2 DOMAIN-CONTAINING PROTEIN-RELATED"/>
    <property type="match status" value="1"/>
</dbReference>
<dbReference type="SMART" id="SM00494">
    <property type="entry name" value="ChtBD2"/>
    <property type="match status" value="5"/>
</dbReference>
<comment type="caution">
    <text evidence="7">The sequence shown here is derived from an EMBL/GenBank/DDBJ whole genome shotgun (WGS) entry which is preliminary data.</text>
</comment>
<feature type="domain" description="Chitin-binding type-2" evidence="6">
    <location>
        <begin position="120"/>
        <end position="180"/>
    </location>
</feature>
<keyword evidence="4" id="KW-1015">Disulfide bond</keyword>
<evidence type="ECO:0000256" key="2">
    <source>
        <dbReference type="ARBA" id="ARBA00022729"/>
    </source>
</evidence>
<dbReference type="EMBL" id="JAJJHW010002585">
    <property type="protein sequence ID" value="KAH8370040.1"/>
    <property type="molecule type" value="Genomic_DNA"/>
</dbReference>
<dbReference type="AlphaFoldDB" id="A0AAD4PIW9"/>
<dbReference type="InterPro" id="IPR036508">
    <property type="entry name" value="Chitin-bd_dom_sf"/>
</dbReference>
<keyword evidence="1" id="KW-0147">Chitin-binding</keyword>
<dbReference type="Gene3D" id="2.170.140.10">
    <property type="entry name" value="Chitin binding domain"/>
    <property type="match status" value="2"/>
</dbReference>
<evidence type="ECO:0000313" key="8">
    <source>
        <dbReference type="Proteomes" id="UP001200034"/>
    </source>
</evidence>
<feature type="domain" description="Chitin-binding type-2" evidence="6">
    <location>
        <begin position="2"/>
        <end position="60"/>
    </location>
</feature>
<proteinExistence type="predicted"/>
<keyword evidence="2" id="KW-0732">Signal</keyword>
<dbReference type="PANTHER" id="PTHR23301">
    <property type="entry name" value="CHITIN BINDING PERITROPHIN-A"/>
    <property type="match status" value="1"/>
</dbReference>
<protein>
    <recommendedName>
        <fullName evidence="6">Chitin-binding type-2 domain-containing protein</fullName>
    </recommendedName>
</protein>
<evidence type="ECO:0000256" key="5">
    <source>
        <dbReference type="ARBA" id="ARBA00023180"/>
    </source>
</evidence>
<gene>
    <name evidence="7" type="ORF">KR093_001990</name>
</gene>
<organism evidence="7 8">
    <name type="scientific">Drosophila rubida</name>
    <dbReference type="NCBI Taxonomy" id="30044"/>
    <lineage>
        <taxon>Eukaryota</taxon>
        <taxon>Metazoa</taxon>
        <taxon>Ecdysozoa</taxon>
        <taxon>Arthropoda</taxon>
        <taxon>Hexapoda</taxon>
        <taxon>Insecta</taxon>
        <taxon>Pterygota</taxon>
        <taxon>Neoptera</taxon>
        <taxon>Endopterygota</taxon>
        <taxon>Diptera</taxon>
        <taxon>Brachycera</taxon>
        <taxon>Muscomorpha</taxon>
        <taxon>Ephydroidea</taxon>
        <taxon>Drosophilidae</taxon>
        <taxon>Drosophila</taxon>
    </lineage>
</organism>